<gene>
    <name evidence="2" type="ORF">BCR34DRAFT_370681</name>
</gene>
<dbReference type="GO" id="GO:0000287">
    <property type="term" value="F:magnesium ion binding"/>
    <property type="evidence" value="ECO:0007669"/>
    <property type="project" value="InterPro"/>
</dbReference>
<reference evidence="2" key="1">
    <citation type="submission" date="2016-07" db="EMBL/GenBank/DDBJ databases">
        <title>Pervasive Adenine N6-methylation of Active Genes in Fungi.</title>
        <authorList>
            <consortium name="DOE Joint Genome Institute"/>
            <person name="Mondo S.J."/>
            <person name="Dannebaum R.O."/>
            <person name="Kuo R.C."/>
            <person name="Labutti K."/>
            <person name="Haridas S."/>
            <person name="Kuo A."/>
            <person name="Salamov A."/>
            <person name="Ahrendt S.R."/>
            <person name="Lipzen A."/>
            <person name="Sullivan W."/>
            <person name="Andreopoulos W.B."/>
            <person name="Clum A."/>
            <person name="Lindquist E."/>
            <person name="Daum C."/>
            <person name="Ramamoorthy G.K."/>
            <person name="Gryganskyi A."/>
            <person name="Culley D."/>
            <person name="Magnuson J.K."/>
            <person name="James T.Y."/>
            <person name="O'Malley M.A."/>
            <person name="Stajich J.E."/>
            <person name="Spatafora J.W."/>
            <person name="Visel A."/>
            <person name="Grigoriev I.V."/>
        </authorList>
    </citation>
    <scope>NUCLEOTIDE SEQUENCE [LARGE SCALE GENOMIC DNA]</scope>
    <source>
        <strain evidence="2">CBS 115471</strain>
    </source>
</reference>
<proteinExistence type="predicted"/>
<evidence type="ECO:0000256" key="1">
    <source>
        <dbReference type="SAM" id="MobiDB-lite"/>
    </source>
</evidence>
<name>A0A1Y1ZGZ6_9PLEO</name>
<protein>
    <submittedName>
        <fullName evidence="2">Uncharacterized protein</fullName>
    </submittedName>
</protein>
<dbReference type="OrthoDB" id="15433at2759"/>
<sequence length="250" mass="27940">MPPRPFPYPLKVGIDICRVARVKSIISKPPTAQHTHSLGRFLLWFLTWPERRFFWDRFKDYEHAEKHLDQIAEHLAGRWAAKEACRKACRHLGVSNGLQHIMILPGAEENRSYGASYAPKGLILRKRLIDPSPKPKGTIPRLTLRSKLSRELEDFNMMGVEGQLCEISISHDGDLATAVAIVPEIPMTWAEEGMSSEEPGPKEGYGDGTESNLEEADGTGGPHETSGSLHSVEEHKSNPSLGARWGWDTK</sequence>
<dbReference type="Gene3D" id="3.90.470.20">
    <property type="entry name" value="4'-phosphopantetheinyl transferase domain"/>
    <property type="match status" value="1"/>
</dbReference>
<accession>A0A1Y1ZGZ6</accession>
<dbReference type="Proteomes" id="UP000193144">
    <property type="component" value="Unassembled WGS sequence"/>
</dbReference>
<dbReference type="SUPFAM" id="SSF56214">
    <property type="entry name" value="4'-phosphopantetheinyl transferase"/>
    <property type="match status" value="1"/>
</dbReference>
<evidence type="ECO:0000313" key="2">
    <source>
        <dbReference type="EMBL" id="ORY09532.1"/>
    </source>
</evidence>
<feature type="region of interest" description="Disordered" evidence="1">
    <location>
        <begin position="192"/>
        <end position="250"/>
    </location>
</feature>
<keyword evidence="3" id="KW-1185">Reference proteome</keyword>
<dbReference type="AlphaFoldDB" id="A0A1Y1ZGZ6"/>
<evidence type="ECO:0000313" key="3">
    <source>
        <dbReference type="Proteomes" id="UP000193144"/>
    </source>
</evidence>
<comment type="caution">
    <text evidence="2">The sequence shown here is derived from an EMBL/GenBank/DDBJ whole genome shotgun (WGS) entry which is preliminary data.</text>
</comment>
<organism evidence="2 3">
    <name type="scientific">Clohesyomyces aquaticus</name>
    <dbReference type="NCBI Taxonomy" id="1231657"/>
    <lineage>
        <taxon>Eukaryota</taxon>
        <taxon>Fungi</taxon>
        <taxon>Dikarya</taxon>
        <taxon>Ascomycota</taxon>
        <taxon>Pezizomycotina</taxon>
        <taxon>Dothideomycetes</taxon>
        <taxon>Pleosporomycetidae</taxon>
        <taxon>Pleosporales</taxon>
        <taxon>Lindgomycetaceae</taxon>
        <taxon>Clohesyomyces</taxon>
    </lineage>
</organism>
<dbReference type="GO" id="GO:0008897">
    <property type="term" value="F:holo-[acyl-carrier-protein] synthase activity"/>
    <property type="evidence" value="ECO:0007669"/>
    <property type="project" value="InterPro"/>
</dbReference>
<dbReference type="EMBL" id="MCFA01000085">
    <property type="protein sequence ID" value="ORY09532.1"/>
    <property type="molecule type" value="Genomic_DNA"/>
</dbReference>
<dbReference type="InterPro" id="IPR037143">
    <property type="entry name" value="4-PPantetheinyl_Trfase_dom_sf"/>
</dbReference>